<dbReference type="Proteomes" id="UP000245699">
    <property type="component" value="Unassembled WGS sequence"/>
</dbReference>
<sequence>MGLEKNKQRKPSQTDRIPPTEELNKNSNNLPTSPKSIQIPEFYQKTPPKTIDHDHVINHIPSKNENPKIKKDKSYSLENSEQIINIEDDEILINYIKQREIEKLFWM</sequence>
<keyword evidence="3" id="KW-1185">Reference proteome</keyword>
<evidence type="ECO:0000256" key="1">
    <source>
        <dbReference type="SAM" id="MobiDB-lite"/>
    </source>
</evidence>
<organism evidence="2 3">
    <name type="scientific">Furculomyces boomerangus</name>
    <dbReference type="NCBI Taxonomy" id="61424"/>
    <lineage>
        <taxon>Eukaryota</taxon>
        <taxon>Fungi</taxon>
        <taxon>Fungi incertae sedis</taxon>
        <taxon>Zoopagomycota</taxon>
        <taxon>Kickxellomycotina</taxon>
        <taxon>Harpellomycetes</taxon>
        <taxon>Harpellales</taxon>
        <taxon>Harpellaceae</taxon>
        <taxon>Furculomyces</taxon>
    </lineage>
</organism>
<proteinExistence type="predicted"/>
<evidence type="ECO:0000313" key="2">
    <source>
        <dbReference type="EMBL" id="PVU96156.1"/>
    </source>
</evidence>
<evidence type="ECO:0000313" key="3">
    <source>
        <dbReference type="Proteomes" id="UP000245699"/>
    </source>
</evidence>
<protein>
    <submittedName>
        <fullName evidence="2">Uncharacterized protein</fullName>
    </submittedName>
</protein>
<feature type="region of interest" description="Disordered" evidence="1">
    <location>
        <begin position="1"/>
        <end position="73"/>
    </location>
</feature>
<accession>A0A2T9YV39</accession>
<gene>
    <name evidence="2" type="ORF">BB559_002474</name>
</gene>
<comment type="caution">
    <text evidence="2">The sequence shown here is derived from an EMBL/GenBank/DDBJ whole genome shotgun (WGS) entry which is preliminary data.</text>
</comment>
<dbReference type="EMBL" id="MBFT01000158">
    <property type="protein sequence ID" value="PVU96156.1"/>
    <property type="molecule type" value="Genomic_DNA"/>
</dbReference>
<feature type="compositionally biased region" description="Polar residues" evidence="1">
    <location>
        <begin position="25"/>
        <end position="36"/>
    </location>
</feature>
<reference evidence="2 3" key="1">
    <citation type="journal article" date="2018" name="MBio">
        <title>Comparative Genomics Reveals the Core Gene Toolbox for the Fungus-Insect Symbiosis.</title>
        <authorList>
            <person name="Wang Y."/>
            <person name="Stata M."/>
            <person name="Wang W."/>
            <person name="Stajich J.E."/>
            <person name="White M.M."/>
            <person name="Moncalvo J.M."/>
        </authorList>
    </citation>
    <scope>NUCLEOTIDE SEQUENCE [LARGE SCALE GENOMIC DNA]</scope>
    <source>
        <strain evidence="2 3">AUS-77-4</strain>
    </source>
</reference>
<name>A0A2T9YV39_9FUNG</name>
<dbReference type="AlphaFoldDB" id="A0A2T9YV39"/>